<dbReference type="SMART" id="SM00091">
    <property type="entry name" value="PAS"/>
    <property type="match status" value="1"/>
</dbReference>
<dbReference type="AlphaFoldDB" id="A0A212QMT6"/>
<feature type="domain" description="PAS" evidence="1">
    <location>
        <begin position="5"/>
        <end position="64"/>
    </location>
</feature>
<dbReference type="InterPro" id="IPR046947">
    <property type="entry name" value="LytR-like"/>
</dbReference>
<dbReference type="InterPro" id="IPR013656">
    <property type="entry name" value="PAS_4"/>
</dbReference>
<evidence type="ECO:0000259" key="1">
    <source>
        <dbReference type="PROSITE" id="PS50112"/>
    </source>
</evidence>
<evidence type="ECO:0000313" key="4">
    <source>
        <dbReference type="Proteomes" id="UP000198418"/>
    </source>
</evidence>
<dbReference type="InterPro" id="IPR035965">
    <property type="entry name" value="PAS-like_dom_sf"/>
</dbReference>
<dbReference type="GO" id="GO:0000156">
    <property type="term" value="F:phosphorelay response regulator activity"/>
    <property type="evidence" value="ECO:0007669"/>
    <property type="project" value="InterPro"/>
</dbReference>
<accession>A0A212QMT6</accession>
<dbReference type="Proteomes" id="UP000198418">
    <property type="component" value="Unassembled WGS sequence"/>
</dbReference>
<dbReference type="PANTHER" id="PTHR37299">
    <property type="entry name" value="TRANSCRIPTIONAL REGULATOR-RELATED"/>
    <property type="match status" value="1"/>
</dbReference>
<gene>
    <name evidence="3" type="ORF">SAMN06265338_101894</name>
</gene>
<feature type="domain" description="HTH LytTR-type" evidence="2">
    <location>
        <begin position="146"/>
        <end position="241"/>
    </location>
</feature>
<dbReference type="PROSITE" id="PS50930">
    <property type="entry name" value="HTH_LYTTR"/>
    <property type="match status" value="1"/>
</dbReference>
<dbReference type="CDD" id="cd00130">
    <property type="entry name" value="PAS"/>
    <property type="match status" value="1"/>
</dbReference>
<name>A0A212QMT6_RHOAC</name>
<protein>
    <submittedName>
        <fullName evidence="3">Transcriptional regulator, LytTR family</fullName>
    </submittedName>
</protein>
<dbReference type="PANTHER" id="PTHR37299:SF1">
    <property type="entry name" value="STAGE 0 SPORULATION PROTEIN A HOMOLOG"/>
    <property type="match status" value="1"/>
</dbReference>
<reference evidence="4" key="1">
    <citation type="submission" date="2017-06" db="EMBL/GenBank/DDBJ databases">
        <authorList>
            <person name="Varghese N."/>
            <person name="Submissions S."/>
        </authorList>
    </citation>
    <scope>NUCLEOTIDE SEQUENCE [LARGE SCALE GENOMIC DNA]</scope>
    <source>
        <strain evidence="4">DSM 137</strain>
    </source>
</reference>
<dbReference type="Pfam" id="PF04397">
    <property type="entry name" value="LytTR"/>
    <property type="match status" value="1"/>
</dbReference>
<proteinExistence type="predicted"/>
<dbReference type="GO" id="GO:0003677">
    <property type="term" value="F:DNA binding"/>
    <property type="evidence" value="ECO:0007669"/>
    <property type="project" value="InterPro"/>
</dbReference>
<dbReference type="Pfam" id="PF08448">
    <property type="entry name" value="PAS_4"/>
    <property type="match status" value="1"/>
</dbReference>
<dbReference type="InterPro" id="IPR007492">
    <property type="entry name" value="LytTR_DNA-bd_dom"/>
</dbReference>
<dbReference type="InterPro" id="IPR000014">
    <property type="entry name" value="PAS"/>
</dbReference>
<dbReference type="PROSITE" id="PS50112">
    <property type="entry name" value="PAS"/>
    <property type="match status" value="1"/>
</dbReference>
<dbReference type="Gene3D" id="2.40.50.1020">
    <property type="entry name" value="LytTr DNA-binding domain"/>
    <property type="match status" value="1"/>
</dbReference>
<dbReference type="RefSeq" id="WP_244593171.1">
    <property type="nucleotide sequence ID" value="NZ_FYDG01000001.1"/>
</dbReference>
<evidence type="ECO:0000313" key="3">
    <source>
        <dbReference type="EMBL" id="SNB60710.1"/>
    </source>
</evidence>
<keyword evidence="4" id="KW-1185">Reference proteome</keyword>
<evidence type="ECO:0000259" key="2">
    <source>
        <dbReference type="PROSITE" id="PS50930"/>
    </source>
</evidence>
<dbReference type="EMBL" id="FYDG01000001">
    <property type="protein sequence ID" value="SNB60710.1"/>
    <property type="molecule type" value="Genomic_DNA"/>
</dbReference>
<dbReference type="SMART" id="SM00850">
    <property type="entry name" value="LytTR"/>
    <property type="match status" value="1"/>
</dbReference>
<sequence>MAAGEGQTFEYRLQRLPIGVVTLDRDRRVLAVNGAVQNLLGGAGGDIFGVDILDLHPPEARAKVGWLIASAGETPLGAAIIVATRMGNLLARAMALRIGPGPDDVGAILMFFTLGDLAAAPEPEPEPDAFLMKLPIQKGMGDVTALIDIDRVAALSAQGHYAEALTLEFSAFCPRSLAALEARLDPALFVRVHRRHIVNLSHVRAAERLDGAWFLRMADKTGARIPVGRRQVERLRKLLAF</sequence>
<dbReference type="SUPFAM" id="SSF55785">
    <property type="entry name" value="PYP-like sensor domain (PAS domain)"/>
    <property type="match status" value="1"/>
</dbReference>
<organism evidence="3 4">
    <name type="scientific">Rhodoblastus acidophilus</name>
    <name type="common">Rhodopseudomonas acidophila</name>
    <dbReference type="NCBI Taxonomy" id="1074"/>
    <lineage>
        <taxon>Bacteria</taxon>
        <taxon>Pseudomonadati</taxon>
        <taxon>Pseudomonadota</taxon>
        <taxon>Alphaproteobacteria</taxon>
        <taxon>Hyphomicrobiales</taxon>
        <taxon>Rhodoblastaceae</taxon>
        <taxon>Rhodoblastus</taxon>
    </lineage>
</organism>
<dbReference type="Gene3D" id="3.30.450.20">
    <property type="entry name" value="PAS domain"/>
    <property type="match status" value="1"/>
</dbReference>